<sequence length="184" mass="22535">MSLKLKIGEIFLIITDADIKMLFEKLIGRFDDILVKEYEKLEKVLTGKERKMFKKTIDATKRELNVFNFADMPSDCQKFVDEAIERTKKVMEELMFKQLQYFQKREAEFKIREEWFKQREAEFKEREAEFKQREAEFRKKELLMQAEINELKQKEKSFRQREIIMQDQISQLKQEIMELKRLIN</sequence>
<gene>
    <name evidence="1" type="ORF">SCLAR_v1c04420</name>
</gene>
<keyword evidence="2" id="KW-1185">Reference proteome</keyword>
<name>A0A2K8KNY9_9MOLU</name>
<evidence type="ECO:0000313" key="2">
    <source>
        <dbReference type="Proteomes" id="UP000231179"/>
    </source>
</evidence>
<reference evidence="1 2" key="1">
    <citation type="submission" date="2017-11" db="EMBL/GenBank/DDBJ databases">
        <title>Complete genome sequence of Spiroplasma clarkii CN-5 (DSM 19994).</title>
        <authorList>
            <person name="Tsai Y.-M."/>
            <person name="Chang A."/>
            <person name="Lo W.-S."/>
            <person name="Kuo C.-H."/>
        </authorList>
    </citation>
    <scope>NUCLEOTIDE SEQUENCE [LARGE SCALE GENOMIC DNA]</scope>
    <source>
        <strain evidence="1 2">CN-5</strain>
    </source>
</reference>
<protein>
    <submittedName>
        <fullName evidence="1">Uncharacterized protein</fullName>
    </submittedName>
</protein>
<organism evidence="1 2">
    <name type="scientific">Spiroplasma clarkii</name>
    <dbReference type="NCBI Taxonomy" id="2139"/>
    <lineage>
        <taxon>Bacteria</taxon>
        <taxon>Bacillati</taxon>
        <taxon>Mycoplasmatota</taxon>
        <taxon>Mollicutes</taxon>
        <taxon>Entomoplasmatales</taxon>
        <taxon>Spiroplasmataceae</taxon>
        <taxon>Spiroplasma</taxon>
    </lineage>
</organism>
<proteinExistence type="predicted"/>
<dbReference type="AlphaFoldDB" id="A0A2K8KNY9"/>
<dbReference type="Proteomes" id="UP000231179">
    <property type="component" value="Chromosome"/>
</dbReference>
<dbReference type="EMBL" id="CP024870">
    <property type="protein sequence ID" value="ATX70766.1"/>
    <property type="molecule type" value="Genomic_DNA"/>
</dbReference>
<dbReference type="RefSeq" id="WP_100254326.1">
    <property type="nucleotide sequence ID" value="NZ_CP024870.1"/>
</dbReference>
<accession>A0A2K8KNY9</accession>
<evidence type="ECO:0000313" key="1">
    <source>
        <dbReference type="EMBL" id="ATX70766.1"/>
    </source>
</evidence>